<feature type="compositionally biased region" description="Low complexity" evidence="1">
    <location>
        <begin position="169"/>
        <end position="180"/>
    </location>
</feature>
<protein>
    <submittedName>
        <fullName evidence="3">DNA_pol_B_exo1 domain-containing protein</fullName>
    </submittedName>
</protein>
<evidence type="ECO:0000313" key="2">
    <source>
        <dbReference type="Proteomes" id="UP000095280"/>
    </source>
</evidence>
<dbReference type="WBParaSite" id="maker-unitig_40312-snap-gene-0.2-mRNA-1">
    <property type="protein sequence ID" value="maker-unitig_40312-snap-gene-0.2-mRNA-1"/>
    <property type="gene ID" value="maker-unitig_40312-snap-gene-0.2"/>
</dbReference>
<feature type="region of interest" description="Disordered" evidence="1">
    <location>
        <begin position="1"/>
        <end position="50"/>
    </location>
</feature>
<evidence type="ECO:0000313" key="3">
    <source>
        <dbReference type="WBParaSite" id="maker-unitig_40312-snap-gene-0.2-mRNA-1"/>
    </source>
</evidence>
<feature type="compositionally biased region" description="Low complexity" evidence="1">
    <location>
        <begin position="1"/>
        <end position="10"/>
    </location>
</feature>
<feature type="region of interest" description="Disordered" evidence="1">
    <location>
        <begin position="127"/>
        <end position="211"/>
    </location>
</feature>
<sequence>ARAVAARARSAGGGRAGPAAAPQDEDKKIERARRRAAATPPLLPAEFPAGSRRARKLRLVPAGAQTGAPAAGYDDDEVYGRAVGPRAVRREPRTADPHIGAAARRCWRLPRAALRETQAPIWRQFGSETADPAHRPPRPSGPSSHAAEIRRRATAAASLERRWRGRRQTASPDTASAAASHQDGRRHEPDIRGQPAENQRSCQVDEPGRLRPGVRGANEGLYYMSLDQLHDPTMVLLVRQRCLWLFVYRASWCPSLAGTLSSTGTIWHSYFLPMPSLIGCMRVSAAKHPETAEALAGLRPAAVRAAAPVGQRQRTFLEFKSLPCPDLPQPLLTFELLIRSGFKLPFVCVGVLRGPERRLCPVSPADLNKLDGQIELSPNDETALDEEVE</sequence>
<keyword evidence="2" id="KW-1185">Reference proteome</keyword>
<feature type="compositionally biased region" description="Basic and acidic residues" evidence="1">
    <location>
        <begin position="182"/>
        <end position="191"/>
    </location>
</feature>
<dbReference type="Proteomes" id="UP000095280">
    <property type="component" value="Unplaced"/>
</dbReference>
<dbReference type="AlphaFoldDB" id="A0A1I8FLV0"/>
<evidence type="ECO:0000256" key="1">
    <source>
        <dbReference type="SAM" id="MobiDB-lite"/>
    </source>
</evidence>
<organism evidence="2 3">
    <name type="scientific">Macrostomum lignano</name>
    <dbReference type="NCBI Taxonomy" id="282301"/>
    <lineage>
        <taxon>Eukaryota</taxon>
        <taxon>Metazoa</taxon>
        <taxon>Spiralia</taxon>
        <taxon>Lophotrochozoa</taxon>
        <taxon>Platyhelminthes</taxon>
        <taxon>Rhabditophora</taxon>
        <taxon>Macrostomorpha</taxon>
        <taxon>Macrostomida</taxon>
        <taxon>Macrostomidae</taxon>
        <taxon>Macrostomum</taxon>
    </lineage>
</organism>
<accession>A0A1I8FLV0</accession>
<name>A0A1I8FLV0_9PLAT</name>
<reference evidence="3" key="1">
    <citation type="submission" date="2016-11" db="UniProtKB">
        <authorList>
            <consortium name="WormBaseParasite"/>
        </authorList>
    </citation>
    <scope>IDENTIFICATION</scope>
</reference>
<proteinExistence type="predicted"/>